<organism evidence="1 2">
    <name type="scientific">Spongiibacter pelagi</name>
    <dbReference type="NCBI Taxonomy" id="2760804"/>
    <lineage>
        <taxon>Bacteria</taxon>
        <taxon>Pseudomonadati</taxon>
        <taxon>Pseudomonadota</taxon>
        <taxon>Gammaproteobacteria</taxon>
        <taxon>Cellvibrionales</taxon>
        <taxon>Spongiibacteraceae</taxon>
        <taxon>Spongiibacter</taxon>
    </lineage>
</organism>
<dbReference type="AlphaFoldDB" id="A0A927C1P3"/>
<name>A0A927C1P3_9GAMM</name>
<dbReference type="Proteomes" id="UP000610558">
    <property type="component" value="Unassembled WGS sequence"/>
</dbReference>
<gene>
    <name evidence="1" type="ORF">IB286_11595</name>
</gene>
<sequence>MSQAFDNLSTSALARELGLPLQQLFSTLQDYGWISKLEDGWALTGKGEFEGGRYVNSKRYGRYIVWPKTLLEHPLLQALEHIQMLSSSALGRELGISSRQVNRLLLAMGVMVRAGQGWRPTPLGLELGAQSVLSQDSGMTHLLWPESFAEHPGLIRLSQASKPLELVEANTSETALGDDLFAEQAKAPVSFQGLDGHTYYCQVRWQLAQWLYLAGLRYAKNALLPLEQELRADFYLPDWHIFIECWGGQETPSALSKRLERQSVYAQHGLHVVDVHSDELPQLDDVLGRRLADLNVDFY</sequence>
<comment type="caution">
    <text evidence="1">The sequence shown here is derived from an EMBL/GenBank/DDBJ whole genome shotgun (WGS) entry which is preliminary data.</text>
</comment>
<reference evidence="1" key="1">
    <citation type="submission" date="2020-09" db="EMBL/GenBank/DDBJ databases">
        <authorList>
            <person name="Yoon J.-W."/>
        </authorList>
    </citation>
    <scope>NUCLEOTIDE SEQUENCE</scope>
    <source>
        <strain evidence="1">KMU-158</strain>
    </source>
</reference>
<dbReference type="EMBL" id="JACXLD010000006">
    <property type="protein sequence ID" value="MBD2859648.1"/>
    <property type="molecule type" value="Genomic_DNA"/>
</dbReference>
<dbReference type="RefSeq" id="WP_190765699.1">
    <property type="nucleotide sequence ID" value="NZ_JACXLD010000006.1"/>
</dbReference>
<protein>
    <submittedName>
        <fullName evidence="1">Uncharacterized protein</fullName>
    </submittedName>
</protein>
<accession>A0A927C1P3</accession>
<keyword evidence="2" id="KW-1185">Reference proteome</keyword>
<evidence type="ECO:0000313" key="1">
    <source>
        <dbReference type="EMBL" id="MBD2859648.1"/>
    </source>
</evidence>
<evidence type="ECO:0000313" key="2">
    <source>
        <dbReference type="Proteomes" id="UP000610558"/>
    </source>
</evidence>
<proteinExistence type="predicted"/>